<dbReference type="CDD" id="cd06171">
    <property type="entry name" value="Sigma70_r4"/>
    <property type="match status" value="1"/>
</dbReference>
<dbReference type="InterPro" id="IPR039425">
    <property type="entry name" value="RNA_pol_sigma-70-like"/>
</dbReference>
<dbReference type="SUPFAM" id="SSF88659">
    <property type="entry name" value="Sigma3 and sigma4 domains of RNA polymerase sigma factors"/>
    <property type="match status" value="1"/>
</dbReference>
<dbReference type="AlphaFoldDB" id="A0A5S4FAK1"/>
<dbReference type="Pfam" id="PF08281">
    <property type="entry name" value="Sigma70_r4_2"/>
    <property type="match status" value="1"/>
</dbReference>
<evidence type="ECO:0000256" key="4">
    <source>
        <dbReference type="ARBA" id="ARBA00023163"/>
    </source>
</evidence>
<dbReference type="EMBL" id="VCKY01000119">
    <property type="protein sequence ID" value="TMR13596.1"/>
    <property type="molecule type" value="Genomic_DNA"/>
</dbReference>
<dbReference type="Pfam" id="PF04542">
    <property type="entry name" value="Sigma70_r2"/>
    <property type="match status" value="1"/>
</dbReference>
<dbReference type="Proteomes" id="UP000309128">
    <property type="component" value="Unassembled WGS sequence"/>
</dbReference>
<dbReference type="PANTHER" id="PTHR43133:SF25">
    <property type="entry name" value="RNA POLYMERASE SIGMA FACTOR RFAY-RELATED"/>
    <property type="match status" value="1"/>
</dbReference>
<dbReference type="InterPro" id="IPR036388">
    <property type="entry name" value="WH-like_DNA-bd_sf"/>
</dbReference>
<protein>
    <submittedName>
        <fullName evidence="7">RNA polymerase sigma factor</fullName>
    </submittedName>
</protein>
<dbReference type="PANTHER" id="PTHR43133">
    <property type="entry name" value="RNA POLYMERASE ECF-TYPE SIGMA FACTO"/>
    <property type="match status" value="1"/>
</dbReference>
<keyword evidence="3" id="KW-0731">Sigma factor</keyword>
<dbReference type="InterPro" id="IPR014284">
    <property type="entry name" value="RNA_pol_sigma-70_dom"/>
</dbReference>
<dbReference type="NCBIfam" id="TIGR02937">
    <property type="entry name" value="sigma70-ECF"/>
    <property type="match status" value="1"/>
</dbReference>
<evidence type="ECO:0000259" key="6">
    <source>
        <dbReference type="Pfam" id="PF08281"/>
    </source>
</evidence>
<comment type="similarity">
    <text evidence="1">Belongs to the sigma-70 factor family. ECF subfamily.</text>
</comment>
<accession>A0A5S4FAK1</accession>
<evidence type="ECO:0000259" key="5">
    <source>
        <dbReference type="Pfam" id="PF04542"/>
    </source>
</evidence>
<evidence type="ECO:0000256" key="1">
    <source>
        <dbReference type="ARBA" id="ARBA00010641"/>
    </source>
</evidence>
<dbReference type="RefSeq" id="WP_138669826.1">
    <property type="nucleotide sequence ID" value="NZ_VCKY01000119.1"/>
</dbReference>
<keyword evidence="4" id="KW-0804">Transcription</keyword>
<dbReference type="InterPro" id="IPR007627">
    <property type="entry name" value="RNA_pol_sigma70_r2"/>
</dbReference>
<gene>
    <name evidence="7" type="ORF">ETD86_30375</name>
</gene>
<dbReference type="Gene3D" id="1.10.10.10">
    <property type="entry name" value="Winged helix-like DNA-binding domain superfamily/Winged helix DNA-binding domain"/>
    <property type="match status" value="1"/>
</dbReference>
<organism evidence="7 8">
    <name type="scientific">Nonomuraea turkmeniaca</name>
    <dbReference type="NCBI Taxonomy" id="103838"/>
    <lineage>
        <taxon>Bacteria</taxon>
        <taxon>Bacillati</taxon>
        <taxon>Actinomycetota</taxon>
        <taxon>Actinomycetes</taxon>
        <taxon>Streptosporangiales</taxon>
        <taxon>Streptosporangiaceae</taxon>
        <taxon>Nonomuraea</taxon>
    </lineage>
</organism>
<dbReference type="GO" id="GO:0006352">
    <property type="term" value="P:DNA-templated transcription initiation"/>
    <property type="evidence" value="ECO:0007669"/>
    <property type="project" value="InterPro"/>
</dbReference>
<name>A0A5S4FAK1_9ACTN</name>
<dbReference type="Gene3D" id="1.10.1740.10">
    <property type="match status" value="1"/>
</dbReference>
<evidence type="ECO:0000256" key="3">
    <source>
        <dbReference type="ARBA" id="ARBA00023082"/>
    </source>
</evidence>
<dbReference type="InterPro" id="IPR013249">
    <property type="entry name" value="RNA_pol_sigma70_r4_t2"/>
</dbReference>
<keyword evidence="2" id="KW-0805">Transcription regulation</keyword>
<proteinExistence type="inferred from homology"/>
<dbReference type="InterPro" id="IPR013325">
    <property type="entry name" value="RNA_pol_sigma_r2"/>
</dbReference>
<feature type="domain" description="RNA polymerase sigma factor 70 region 4 type 2" evidence="6">
    <location>
        <begin position="108"/>
        <end position="160"/>
    </location>
</feature>
<dbReference type="GO" id="GO:0016987">
    <property type="term" value="F:sigma factor activity"/>
    <property type="evidence" value="ECO:0007669"/>
    <property type="project" value="UniProtKB-KW"/>
</dbReference>
<dbReference type="SUPFAM" id="SSF88946">
    <property type="entry name" value="Sigma2 domain of RNA polymerase sigma factors"/>
    <property type="match status" value="1"/>
</dbReference>
<dbReference type="OrthoDB" id="4184921at2"/>
<feature type="domain" description="RNA polymerase sigma-70 region 2" evidence="5">
    <location>
        <begin position="13"/>
        <end position="81"/>
    </location>
</feature>
<reference evidence="7 8" key="1">
    <citation type="submission" date="2019-05" db="EMBL/GenBank/DDBJ databases">
        <title>Draft genome sequence of Nonomuraea turkmeniaca DSM 43926.</title>
        <authorList>
            <person name="Saricaoglu S."/>
            <person name="Isik K."/>
        </authorList>
    </citation>
    <scope>NUCLEOTIDE SEQUENCE [LARGE SCALE GENOMIC DNA]</scope>
    <source>
        <strain evidence="7 8">DSM 43926</strain>
    </source>
</reference>
<evidence type="ECO:0000313" key="7">
    <source>
        <dbReference type="EMBL" id="TMR13596.1"/>
    </source>
</evidence>
<evidence type="ECO:0000256" key="2">
    <source>
        <dbReference type="ARBA" id="ARBA00023015"/>
    </source>
</evidence>
<evidence type="ECO:0000313" key="8">
    <source>
        <dbReference type="Proteomes" id="UP000309128"/>
    </source>
</evidence>
<sequence>MGPPDRKQRFEEIYTAHYPDILAYVRRRTNSHDDAADTLAETFTTAWRRVEDIPDGASARLWLYGVARRVLANGRRAESRRSELVERLGAQLALWAEAAGPAGADDLDAVREAFRRLKPDDREMLALVSWEGLSSEEIATVLGCSRGAARLRLHRARKRLAGELHVAGLDLARYGSRAIALTKGRT</sequence>
<comment type="caution">
    <text evidence="7">The sequence shown here is derived from an EMBL/GenBank/DDBJ whole genome shotgun (WGS) entry which is preliminary data.</text>
</comment>
<dbReference type="InterPro" id="IPR013324">
    <property type="entry name" value="RNA_pol_sigma_r3/r4-like"/>
</dbReference>
<dbReference type="GO" id="GO:0003677">
    <property type="term" value="F:DNA binding"/>
    <property type="evidence" value="ECO:0007669"/>
    <property type="project" value="InterPro"/>
</dbReference>
<keyword evidence="8" id="KW-1185">Reference proteome</keyword>